<dbReference type="Proteomes" id="UP001501666">
    <property type="component" value="Unassembled WGS sequence"/>
</dbReference>
<gene>
    <name evidence="2" type="ORF">GCM10010412_017710</name>
</gene>
<accession>A0ABP6DWJ4</accession>
<organism evidence="2 3">
    <name type="scientific">Nonomuraea recticatena</name>
    <dbReference type="NCBI Taxonomy" id="46178"/>
    <lineage>
        <taxon>Bacteria</taxon>
        <taxon>Bacillati</taxon>
        <taxon>Actinomycetota</taxon>
        <taxon>Actinomycetes</taxon>
        <taxon>Streptosporangiales</taxon>
        <taxon>Streptosporangiaceae</taxon>
        <taxon>Nonomuraea</taxon>
    </lineage>
</organism>
<feature type="transmembrane region" description="Helical" evidence="1">
    <location>
        <begin position="28"/>
        <end position="48"/>
    </location>
</feature>
<keyword evidence="3" id="KW-1185">Reference proteome</keyword>
<reference evidence="3" key="1">
    <citation type="journal article" date="2019" name="Int. J. Syst. Evol. Microbiol.">
        <title>The Global Catalogue of Microorganisms (GCM) 10K type strain sequencing project: providing services to taxonomists for standard genome sequencing and annotation.</title>
        <authorList>
            <consortium name="The Broad Institute Genomics Platform"/>
            <consortium name="The Broad Institute Genome Sequencing Center for Infectious Disease"/>
            <person name="Wu L."/>
            <person name="Ma J."/>
        </authorList>
    </citation>
    <scope>NUCLEOTIDE SEQUENCE [LARGE SCALE GENOMIC DNA]</scope>
    <source>
        <strain evidence="3">JCM 6835</strain>
    </source>
</reference>
<keyword evidence="1" id="KW-0812">Transmembrane</keyword>
<evidence type="ECO:0000313" key="3">
    <source>
        <dbReference type="Proteomes" id="UP001501666"/>
    </source>
</evidence>
<keyword evidence="1" id="KW-0472">Membrane</keyword>
<keyword evidence="1" id="KW-1133">Transmembrane helix</keyword>
<dbReference type="EMBL" id="BAAATE010000003">
    <property type="protein sequence ID" value="GAA2651330.1"/>
    <property type="molecule type" value="Genomic_DNA"/>
</dbReference>
<protein>
    <submittedName>
        <fullName evidence="2">Uncharacterized protein</fullName>
    </submittedName>
</protein>
<evidence type="ECO:0000256" key="1">
    <source>
        <dbReference type="SAM" id="Phobius"/>
    </source>
</evidence>
<comment type="caution">
    <text evidence="2">The sequence shown here is derived from an EMBL/GenBank/DDBJ whole genome shotgun (WGS) entry which is preliminary data.</text>
</comment>
<proteinExistence type="predicted"/>
<name>A0ABP6DWJ4_9ACTN</name>
<dbReference type="RefSeq" id="WP_346144868.1">
    <property type="nucleotide sequence ID" value="NZ_BAAATE010000003.1"/>
</dbReference>
<evidence type="ECO:0000313" key="2">
    <source>
        <dbReference type="EMBL" id="GAA2651330.1"/>
    </source>
</evidence>
<sequence>MIGHAAINGTMPAFHLVVSDARHPADPVLGGLFGVVGWVVVGGIALLLTTRRWAEPA</sequence>